<dbReference type="Ensembl" id="ENSCINT00000037197.1">
    <property type="protein sequence ID" value="ENSCINP00000035139.1"/>
    <property type="gene ID" value="ENSCING00000021684.1"/>
</dbReference>
<reference evidence="1" key="4">
    <citation type="submission" date="2025-09" db="UniProtKB">
        <authorList>
            <consortium name="Ensembl"/>
        </authorList>
    </citation>
    <scope>IDENTIFICATION</scope>
</reference>
<protein>
    <submittedName>
        <fullName evidence="1">Uncharacterized protein</fullName>
    </submittedName>
</protein>
<dbReference type="InParanoid" id="H2XZQ5"/>
<keyword evidence="2" id="KW-1185">Reference proteome</keyword>
<accession>H2XZQ5</accession>
<evidence type="ECO:0000313" key="1">
    <source>
        <dbReference type="Ensembl" id="ENSCINP00000035139.1"/>
    </source>
</evidence>
<name>H2XZQ5_CIOIN</name>
<organism evidence="1 2">
    <name type="scientific">Ciona intestinalis</name>
    <name type="common">Transparent sea squirt</name>
    <name type="synonym">Ascidia intestinalis</name>
    <dbReference type="NCBI Taxonomy" id="7719"/>
    <lineage>
        <taxon>Eukaryota</taxon>
        <taxon>Metazoa</taxon>
        <taxon>Chordata</taxon>
        <taxon>Tunicata</taxon>
        <taxon>Ascidiacea</taxon>
        <taxon>Phlebobranchia</taxon>
        <taxon>Cionidae</taxon>
        <taxon>Ciona</taxon>
    </lineage>
</organism>
<dbReference type="AlphaFoldDB" id="H2XZQ5"/>
<reference evidence="1" key="3">
    <citation type="submission" date="2025-08" db="UniProtKB">
        <authorList>
            <consortium name="Ensembl"/>
        </authorList>
    </citation>
    <scope>IDENTIFICATION</scope>
</reference>
<dbReference type="EMBL" id="EAAA01000789">
    <property type="status" value="NOT_ANNOTATED_CDS"/>
    <property type="molecule type" value="Genomic_DNA"/>
</dbReference>
<sequence length="64" mass="7237">NVNATNLRCDEDCVAVPVNVDKYLSVELISAHKTKYNSHVIKTDVAPSRHRSINKLHSYKLLDC</sequence>
<dbReference type="HOGENOM" id="CLU_2873415_0_0_1"/>
<reference evidence="1" key="2">
    <citation type="journal article" date="2008" name="Genome Biol.">
        <title>Improved genome assembly and evidence-based global gene model set for the chordate Ciona intestinalis: new insight into intron and operon populations.</title>
        <authorList>
            <person name="Satou Y."/>
            <person name="Mineta K."/>
            <person name="Ogasawara M."/>
            <person name="Sasakura Y."/>
            <person name="Shoguchi E."/>
            <person name="Ueno K."/>
            <person name="Yamada L."/>
            <person name="Matsumoto J."/>
            <person name="Wasserscheid J."/>
            <person name="Dewar K."/>
            <person name="Wiley G.B."/>
            <person name="Macmil S.L."/>
            <person name="Roe B.A."/>
            <person name="Zeller R.W."/>
            <person name="Hastings K.E."/>
            <person name="Lemaire P."/>
            <person name="Lindquist E."/>
            <person name="Endo T."/>
            <person name="Hotta K."/>
            <person name="Inaba K."/>
        </authorList>
    </citation>
    <scope>NUCLEOTIDE SEQUENCE [LARGE SCALE GENOMIC DNA]</scope>
    <source>
        <strain evidence="1">wild type</strain>
    </source>
</reference>
<reference evidence="2" key="1">
    <citation type="journal article" date="2002" name="Science">
        <title>The draft genome of Ciona intestinalis: insights into chordate and vertebrate origins.</title>
        <authorList>
            <person name="Dehal P."/>
            <person name="Satou Y."/>
            <person name="Campbell R.K."/>
            <person name="Chapman J."/>
            <person name="Degnan B."/>
            <person name="De Tomaso A."/>
            <person name="Davidson B."/>
            <person name="Di Gregorio A."/>
            <person name="Gelpke M."/>
            <person name="Goodstein D.M."/>
            <person name="Harafuji N."/>
            <person name="Hastings K.E."/>
            <person name="Ho I."/>
            <person name="Hotta K."/>
            <person name="Huang W."/>
            <person name="Kawashima T."/>
            <person name="Lemaire P."/>
            <person name="Martinez D."/>
            <person name="Meinertzhagen I.A."/>
            <person name="Necula S."/>
            <person name="Nonaka M."/>
            <person name="Putnam N."/>
            <person name="Rash S."/>
            <person name="Saiga H."/>
            <person name="Satake M."/>
            <person name="Terry A."/>
            <person name="Yamada L."/>
            <person name="Wang H.G."/>
            <person name="Awazu S."/>
            <person name="Azumi K."/>
            <person name="Boore J."/>
            <person name="Branno M."/>
            <person name="Chin-Bow S."/>
            <person name="DeSantis R."/>
            <person name="Doyle S."/>
            <person name="Francino P."/>
            <person name="Keys D.N."/>
            <person name="Haga S."/>
            <person name="Hayashi H."/>
            <person name="Hino K."/>
            <person name="Imai K.S."/>
            <person name="Inaba K."/>
            <person name="Kano S."/>
            <person name="Kobayashi K."/>
            <person name="Kobayashi M."/>
            <person name="Lee B.I."/>
            <person name="Makabe K.W."/>
            <person name="Manohar C."/>
            <person name="Matassi G."/>
            <person name="Medina M."/>
            <person name="Mochizuki Y."/>
            <person name="Mount S."/>
            <person name="Morishita T."/>
            <person name="Miura S."/>
            <person name="Nakayama A."/>
            <person name="Nishizaka S."/>
            <person name="Nomoto H."/>
            <person name="Ohta F."/>
            <person name="Oishi K."/>
            <person name="Rigoutsos I."/>
            <person name="Sano M."/>
            <person name="Sasaki A."/>
            <person name="Sasakura Y."/>
            <person name="Shoguchi E."/>
            <person name="Shin-i T."/>
            <person name="Spagnuolo A."/>
            <person name="Stainier D."/>
            <person name="Suzuki M.M."/>
            <person name="Tassy O."/>
            <person name="Takatori N."/>
            <person name="Tokuoka M."/>
            <person name="Yagi K."/>
            <person name="Yoshizaki F."/>
            <person name="Wada S."/>
            <person name="Zhang C."/>
            <person name="Hyatt P.D."/>
            <person name="Larimer F."/>
            <person name="Detter C."/>
            <person name="Doggett N."/>
            <person name="Glavina T."/>
            <person name="Hawkins T."/>
            <person name="Richardson P."/>
            <person name="Lucas S."/>
            <person name="Kohara Y."/>
            <person name="Levine M."/>
            <person name="Satoh N."/>
            <person name="Rokhsar D.S."/>
        </authorList>
    </citation>
    <scope>NUCLEOTIDE SEQUENCE [LARGE SCALE GENOMIC DNA]</scope>
</reference>
<evidence type="ECO:0000313" key="2">
    <source>
        <dbReference type="Proteomes" id="UP000008144"/>
    </source>
</evidence>
<dbReference type="Proteomes" id="UP000008144">
    <property type="component" value="Chromosome 11"/>
</dbReference>
<proteinExistence type="predicted"/>